<proteinExistence type="predicted"/>
<gene>
    <name evidence="3" type="ORF">HG537_0E03810</name>
</gene>
<dbReference type="EMBL" id="CP059271">
    <property type="protein sequence ID" value="QLQ81026.1"/>
    <property type="molecule type" value="Genomic_DNA"/>
</dbReference>
<dbReference type="PROSITE" id="PS50086">
    <property type="entry name" value="TBC_RABGAP"/>
    <property type="match status" value="1"/>
</dbReference>
<dbReference type="SMART" id="SM00164">
    <property type="entry name" value="TBC"/>
    <property type="match status" value="1"/>
</dbReference>
<dbReference type="PANTHER" id="PTHR22957">
    <property type="entry name" value="TBC1 DOMAIN FAMILY MEMBER GTPASE-ACTIVATING PROTEIN"/>
    <property type="match status" value="1"/>
</dbReference>
<name>A0A7H9HVT0_9SACH</name>
<keyword evidence="1" id="KW-0343">GTPase activation</keyword>
<dbReference type="InterPro" id="IPR035969">
    <property type="entry name" value="Rab-GAP_TBC_sf"/>
</dbReference>
<dbReference type="OrthoDB" id="27140at2759"/>
<keyword evidence="4" id="KW-1185">Reference proteome</keyword>
<feature type="domain" description="Rab-GAP TBC" evidence="2">
    <location>
        <begin position="33"/>
        <end position="280"/>
    </location>
</feature>
<dbReference type="SUPFAM" id="SSF47923">
    <property type="entry name" value="Ypt/Rab-GAP domain of gyp1p"/>
    <property type="match status" value="2"/>
</dbReference>
<evidence type="ECO:0000313" key="4">
    <source>
        <dbReference type="Proteomes" id="UP000510647"/>
    </source>
</evidence>
<accession>A0A7H9HVT0</accession>
<evidence type="ECO:0000313" key="3">
    <source>
        <dbReference type="EMBL" id="QLQ81026.1"/>
    </source>
</evidence>
<dbReference type="InterPro" id="IPR000195">
    <property type="entry name" value="Rab-GAP-TBC_dom"/>
</dbReference>
<evidence type="ECO:0000256" key="1">
    <source>
        <dbReference type="ARBA" id="ARBA00022468"/>
    </source>
</evidence>
<evidence type="ECO:0000259" key="2">
    <source>
        <dbReference type="PROSITE" id="PS50086"/>
    </source>
</evidence>
<dbReference type="AlphaFoldDB" id="A0A7H9HVT0"/>
<dbReference type="PANTHER" id="PTHR22957:SF337">
    <property type="entry name" value="TBC1 DOMAIN FAMILY MEMBER 5"/>
    <property type="match status" value="1"/>
</dbReference>
<dbReference type="Pfam" id="PF00566">
    <property type="entry name" value="RabGAP-TBC"/>
    <property type="match status" value="1"/>
</dbReference>
<sequence length="403" mass="47367">MDLKQLTIEKFETREKLVLNGIWGGEIYKNANLNGGNGRGWLWKTLVIDGDADVEDPVEVPNLEYNVEGSSPERKVRARKPKSIRRLTPIDVARHPLQVSVTDGEAVTDEDDGTCLQEKLEIIDLDLSRLMLDDIFQQDQVHSEMRQLLYNYLLRNQEDSSYKQGYHELLGMIYLQLYMDENDDLGASQRKTRLRNALCIFEKLMKHMTLFYSETRLIQWEEKEFKPILSACCPKLYDIFCSGDNHTNLLWLIRWTRLLFLRELPRDYTLIIWDHLFTDLYPLHTLVACLIVSLLLNNYKLLVEEVDDHNDLVELMLHFQSRITSMVDCIDLCKTAGNLCELWYTQDLDSMALICDNFLKIKFNVDRAHQPEDTIDPNRRRIEQKLRTRVKQTLLPKRKTLNK</sequence>
<organism evidence="3 4">
    <name type="scientific">Torulaspora globosa</name>
    <dbReference type="NCBI Taxonomy" id="48254"/>
    <lineage>
        <taxon>Eukaryota</taxon>
        <taxon>Fungi</taxon>
        <taxon>Dikarya</taxon>
        <taxon>Ascomycota</taxon>
        <taxon>Saccharomycotina</taxon>
        <taxon>Saccharomycetes</taxon>
        <taxon>Saccharomycetales</taxon>
        <taxon>Saccharomycetaceae</taxon>
        <taxon>Torulaspora</taxon>
    </lineage>
</organism>
<reference evidence="3 4" key="1">
    <citation type="submission" date="2020-06" db="EMBL/GenBank/DDBJ databases">
        <title>The yeast mating-type switching endonuclease HO is a domesticated member of an unorthodox homing genetic element family.</title>
        <authorList>
            <person name="Coughlan A.Y."/>
            <person name="Lombardi L."/>
            <person name="Braun-Galleani S."/>
            <person name="Martos A.R."/>
            <person name="Galeote V."/>
            <person name="Bigey F."/>
            <person name="Dequin S."/>
            <person name="Byrne K.P."/>
            <person name="Wolfe K.H."/>
        </authorList>
    </citation>
    <scope>NUCLEOTIDE SEQUENCE [LARGE SCALE GENOMIC DNA]</scope>
    <source>
        <strain evidence="3 4">CBS2947</strain>
    </source>
</reference>
<dbReference type="GO" id="GO:0005096">
    <property type="term" value="F:GTPase activator activity"/>
    <property type="evidence" value="ECO:0007669"/>
    <property type="project" value="UniProtKB-KW"/>
</dbReference>
<dbReference type="Gene3D" id="1.10.8.270">
    <property type="entry name" value="putative rabgap domain of human tbc1 domain family member 14 like domains"/>
    <property type="match status" value="1"/>
</dbReference>
<dbReference type="Gene3D" id="1.10.472.80">
    <property type="entry name" value="Ypt/Rab-GAP domain of gyp1p, domain 3"/>
    <property type="match status" value="1"/>
</dbReference>
<dbReference type="Proteomes" id="UP000510647">
    <property type="component" value="Chromosome 5"/>
</dbReference>
<protein>
    <recommendedName>
        <fullName evidence="2">Rab-GAP TBC domain-containing protein</fullName>
    </recommendedName>
</protein>